<dbReference type="EMBL" id="MU167317">
    <property type="protein sequence ID" value="KAG0143532.1"/>
    <property type="molecule type" value="Genomic_DNA"/>
</dbReference>
<reference evidence="1" key="1">
    <citation type="submission" date="2013-11" db="EMBL/GenBank/DDBJ databases">
        <title>Genome sequence of the fusiform rust pathogen reveals effectors for host alternation and coevolution with pine.</title>
        <authorList>
            <consortium name="DOE Joint Genome Institute"/>
            <person name="Smith K."/>
            <person name="Pendleton A."/>
            <person name="Kubisiak T."/>
            <person name="Anderson C."/>
            <person name="Salamov A."/>
            <person name="Aerts A."/>
            <person name="Riley R."/>
            <person name="Clum A."/>
            <person name="Lindquist E."/>
            <person name="Ence D."/>
            <person name="Campbell M."/>
            <person name="Kronenberg Z."/>
            <person name="Feau N."/>
            <person name="Dhillon B."/>
            <person name="Hamelin R."/>
            <person name="Burleigh J."/>
            <person name="Smith J."/>
            <person name="Yandell M."/>
            <person name="Nelson C."/>
            <person name="Grigoriev I."/>
            <person name="Davis J."/>
        </authorList>
    </citation>
    <scope>NUCLEOTIDE SEQUENCE</scope>
    <source>
        <strain evidence="1">G11</strain>
    </source>
</reference>
<dbReference type="InterPro" id="IPR009291">
    <property type="entry name" value="Vps62"/>
</dbReference>
<evidence type="ECO:0000313" key="1">
    <source>
        <dbReference type="EMBL" id="KAG0143532.1"/>
    </source>
</evidence>
<dbReference type="PANTHER" id="PTHR48203">
    <property type="entry name" value="BNAC01G40110D PROTEIN"/>
    <property type="match status" value="1"/>
</dbReference>
<name>A0A9P6NDD3_9BASI</name>
<keyword evidence="2" id="KW-1185">Reference proteome</keyword>
<dbReference type="AlphaFoldDB" id="A0A9P6NDD3"/>
<dbReference type="OrthoDB" id="2498178at2759"/>
<sequence length="297" mass="33387">MAPHSVTNSQIDKDPFIKNLIHQIPSFVINHAPLVHLHTQEPFWPASHESHLRNTTLIGQKTAELNLDQPRSTPILENNIAPTPNSPFHILTHPAVNHEECFMTARVDVRSGPRLHPWLVSESGKPDSDGRSAISPATLILVDKSELTGVPNTLDAFWFFFHSFNLGPTVAKIHFGNHIADWEHCMIRFVDGQPRAVHLSSHADGFAYTYECLQKSGLRPVIYSAYGSHAMYPKPGSHDYSPIKLLGPIDRTDRGPLWDPSLNYRAFQHFPSPAKDKFRAINEKLDGEFVACLQFRG</sequence>
<protein>
    <submittedName>
        <fullName evidence="1">Uncharacterized protein</fullName>
    </submittedName>
</protein>
<dbReference type="Pfam" id="PF06101">
    <property type="entry name" value="Vps62"/>
    <property type="match status" value="1"/>
</dbReference>
<organism evidence="1 2">
    <name type="scientific">Cronartium quercuum f. sp. fusiforme G11</name>
    <dbReference type="NCBI Taxonomy" id="708437"/>
    <lineage>
        <taxon>Eukaryota</taxon>
        <taxon>Fungi</taxon>
        <taxon>Dikarya</taxon>
        <taxon>Basidiomycota</taxon>
        <taxon>Pucciniomycotina</taxon>
        <taxon>Pucciniomycetes</taxon>
        <taxon>Pucciniales</taxon>
        <taxon>Coleosporiaceae</taxon>
        <taxon>Cronartium</taxon>
    </lineage>
</organism>
<dbReference type="Proteomes" id="UP000886653">
    <property type="component" value="Unassembled WGS sequence"/>
</dbReference>
<gene>
    <name evidence="1" type="ORF">CROQUDRAFT_717153</name>
</gene>
<comment type="caution">
    <text evidence="1">The sequence shown here is derived from an EMBL/GenBank/DDBJ whole genome shotgun (WGS) entry which is preliminary data.</text>
</comment>
<proteinExistence type="predicted"/>
<evidence type="ECO:0000313" key="2">
    <source>
        <dbReference type="Proteomes" id="UP000886653"/>
    </source>
</evidence>
<accession>A0A9P6NDD3</accession>
<feature type="non-terminal residue" evidence="1">
    <location>
        <position position="297"/>
    </location>
</feature>
<dbReference type="PANTHER" id="PTHR48203:SF1">
    <property type="entry name" value="VACUOLAR PROTEIN SORTING-ASSOCIATED PROTEIN 62"/>
    <property type="match status" value="1"/>
</dbReference>